<dbReference type="PANTHER" id="PTHR37812:SF1">
    <property type="entry name" value="MU-LIKE PROPHAGE FLUMU PROTEIN C"/>
    <property type="match status" value="1"/>
</dbReference>
<evidence type="ECO:0000313" key="1">
    <source>
        <dbReference type="EMBL" id="MEN2766904.1"/>
    </source>
</evidence>
<dbReference type="NCBIfam" id="NF040785">
    <property type="entry name" value="CD3324_fam"/>
    <property type="match status" value="1"/>
</dbReference>
<dbReference type="InterPro" id="IPR009057">
    <property type="entry name" value="Homeodomain-like_sf"/>
</dbReference>
<accession>A0ABU9XF79</accession>
<dbReference type="Proteomes" id="UP001444625">
    <property type="component" value="Unassembled WGS sequence"/>
</dbReference>
<gene>
    <name evidence="1" type="ORF">ABC228_06885</name>
</gene>
<dbReference type="SUPFAM" id="SSF46689">
    <property type="entry name" value="Homeodomain-like"/>
    <property type="match status" value="1"/>
</dbReference>
<dbReference type="InterPro" id="IPR052411">
    <property type="entry name" value="c-mor_Regulatory_Protein"/>
</dbReference>
<dbReference type="InterPro" id="IPR049739">
    <property type="entry name" value="YraL-like"/>
</dbReference>
<proteinExistence type="predicted"/>
<organism evidence="1 2">
    <name type="scientific">Ornithinibacillus xuwenensis</name>
    <dbReference type="NCBI Taxonomy" id="3144668"/>
    <lineage>
        <taxon>Bacteria</taxon>
        <taxon>Bacillati</taxon>
        <taxon>Bacillota</taxon>
        <taxon>Bacilli</taxon>
        <taxon>Bacillales</taxon>
        <taxon>Bacillaceae</taxon>
        <taxon>Ornithinibacillus</taxon>
    </lineage>
</organism>
<sequence length="87" mass="10105">MSYVKANSILPEELIKEIQKYIQGETIYIPKTKASYQKWGTCSGARKSISERNLSIKKAYQNGYSVHDLMEEYYLSADTIKKIIYSR</sequence>
<dbReference type="EMBL" id="JBDIML010000002">
    <property type="protein sequence ID" value="MEN2766904.1"/>
    <property type="molecule type" value="Genomic_DNA"/>
</dbReference>
<protein>
    <submittedName>
        <fullName evidence="1">CD3324 family protein</fullName>
    </submittedName>
</protein>
<comment type="caution">
    <text evidence="1">The sequence shown here is derived from an EMBL/GenBank/DDBJ whole genome shotgun (WGS) entry which is preliminary data.</text>
</comment>
<keyword evidence="2" id="KW-1185">Reference proteome</keyword>
<dbReference type="PANTHER" id="PTHR37812">
    <property type="entry name" value="MU-LIKE PROPHAGE FLUMU PROTEIN C"/>
    <property type="match status" value="1"/>
</dbReference>
<name>A0ABU9XF79_9BACI</name>
<reference evidence="1 2" key="1">
    <citation type="submission" date="2024-05" db="EMBL/GenBank/DDBJ databases">
        <authorList>
            <person name="Haq I."/>
            <person name="Ullah Z."/>
            <person name="Ahmad R."/>
            <person name="Li M."/>
            <person name="Tong Y."/>
        </authorList>
    </citation>
    <scope>NUCLEOTIDE SEQUENCE [LARGE SCALE GENOMIC DNA]</scope>
    <source>
        <strain evidence="1 2">16A2E</strain>
    </source>
</reference>
<dbReference type="RefSeq" id="WP_345824369.1">
    <property type="nucleotide sequence ID" value="NZ_JBDIML010000002.1"/>
</dbReference>
<evidence type="ECO:0000313" key="2">
    <source>
        <dbReference type="Proteomes" id="UP001444625"/>
    </source>
</evidence>
<dbReference type="Gene3D" id="1.10.10.60">
    <property type="entry name" value="Homeodomain-like"/>
    <property type="match status" value="1"/>
</dbReference>